<evidence type="ECO:0000313" key="1">
    <source>
        <dbReference type="EMBL" id="KEI66568.1"/>
    </source>
</evidence>
<name>A0A073CFV8_PLAA1</name>
<dbReference type="HOGENOM" id="CLU_1049104_0_0_3"/>
<accession>A0A073CFV8</accession>
<dbReference type="PATRIC" id="fig|388467.6.peg.1472"/>
<dbReference type="InterPro" id="IPR036895">
    <property type="entry name" value="Uracil-DNA_glycosylase-like_sf"/>
</dbReference>
<evidence type="ECO:0000313" key="2">
    <source>
        <dbReference type="Proteomes" id="UP000027395"/>
    </source>
</evidence>
<dbReference type="eggNOG" id="ENOG5031WJN">
    <property type="taxonomic scope" value="Bacteria"/>
</dbReference>
<protein>
    <recommendedName>
        <fullName evidence="3">Uracil-DNA glycosylase-like domain-containing protein</fullName>
    </recommendedName>
</protein>
<dbReference type="AlphaFoldDB" id="A0A073CFV8"/>
<dbReference type="Gene3D" id="3.40.470.10">
    <property type="entry name" value="Uracil-DNA glycosylase-like domain"/>
    <property type="match status" value="1"/>
</dbReference>
<organism evidence="1 2">
    <name type="scientific">Planktothrix agardhii (strain NIVA-CYA 126/8)</name>
    <dbReference type="NCBI Taxonomy" id="388467"/>
    <lineage>
        <taxon>Bacteria</taxon>
        <taxon>Bacillati</taxon>
        <taxon>Cyanobacteriota</taxon>
        <taxon>Cyanophyceae</taxon>
        <taxon>Oscillatoriophycideae</taxon>
        <taxon>Oscillatoriales</taxon>
        <taxon>Microcoleaceae</taxon>
        <taxon>Planktothrix</taxon>
    </lineage>
</organism>
<proteinExistence type="predicted"/>
<keyword evidence="2" id="KW-1185">Reference proteome</keyword>
<reference evidence="1 2" key="1">
    <citation type="journal article" date="2014" name="Appl. Environ. Microbiol.">
        <title>Elucidation of insertion elements encoded on plasmids and in vitro construction of shuttle vectors from the toxic cyanobacterium Planktothrix.</title>
        <authorList>
            <person name="Christiansen G."/>
            <person name="Goesmann A."/>
            <person name="Kurmayer R."/>
        </authorList>
    </citation>
    <scope>NUCLEOTIDE SEQUENCE [LARGE SCALE GENOMIC DNA]</scope>
    <source>
        <strain evidence="1 2">NIVA-CYA 126/8</strain>
    </source>
</reference>
<dbReference type="SUPFAM" id="SSF52141">
    <property type="entry name" value="Uracil-DNA glycosylase-like"/>
    <property type="match status" value="1"/>
</dbReference>
<sequence length="265" mass="30463">MKLVAWKGFMSDKEMTEKTLLDEIVNCPHAQQCLGDSAAENLCRTIVEYQNTLSLQKFQVPEPWSGEIEKAPILFLSSNPSIGGDEAYPTWDWSSKEVHDYFNYRFEGGHKTWILDGTKSLQTDGTYSRVTQFWAAVRKRAIELLQRDVIPGFDYALTEIVHCKSHHEIGVEQAQEQCVQAYLMRILELAKARVIVVLGTPARKVIQREFEIPPEKLLSELIEIGGNQRLFTFLPHPNARANRSFAKCLQNDELERLRAFLRHNQ</sequence>
<dbReference type="EMBL" id="CM002803">
    <property type="protein sequence ID" value="KEI66568.1"/>
    <property type="molecule type" value="Genomic_DNA"/>
</dbReference>
<evidence type="ECO:0008006" key="3">
    <source>
        <dbReference type="Google" id="ProtNLM"/>
    </source>
</evidence>
<dbReference type="Proteomes" id="UP000027395">
    <property type="component" value="Chromosome"/>
</dbReference>
<gene>
    <name evidence="1" type="ORF">A19Y_1539</name>
</gene>